<dbReference type="CDD" id="cd22460">
    <property type="entry name" value="KH-I_PEPPER_rpt2_like"/>
    <property type="match status" value="2"/>
</dbReference>
<gene>
    <name evidence="9" type="primary">LOC108834946</name>
</gene>
<keyword evidence="4" id="KW-0539">Nucleus</keyword>
<feature type="region of interest" description="Disordered" evidence="6">
    <location>
        <begin position="1"/>
        <end position="36"/>
    </location>
</feature>
<feature type="domain" description="K Homology" evidence="7">
    <location>
        <begin position="43"/>
        <end position="120"/>
    </location>
</feature>
<dbReference type="GeneID" id="108834946"/>
<keyword evidence="3 5" id="KW-0694">RNA-binding</keyword>
<proteinExistence type="predicted"/>
<evidence type="ECO:0000256" key="6">
    <source>
        <dbReference type="SAM" id="MobiDB-lite"/>
    </source>
</evidence>
<dbReference type="InterPro" id="IPR036612">
    <property type="entry name" value="KH_dom_type_1_sf"/>
</dbReference>
<dbReference type="FunFam" id="3.30.310.210:FF:000002">
    <property type="entry name" value="KH domain-containing protein"/>
    <property type="match status" value="2"/>
</dbReference>
<dbReference type="GO" id="GO:0009911">
    <property type="term" value="P:positive regulation of flower development"/>
    <property type="evidence" value="ECO:0007669"/>
    <property type="project" value="UniProtKB-ARBA"/>
</dbReference>
<feature type="domain" description="K Homology" evidence="7">
    <location>
        <begin position="339"/>
        <end position="414"/>
    </location>
</feature>
<sequence>MASSTVRNVHGKRSSFQSEFTGNGASKRRNLHDETDRNVIGSEDTVYRYLCPVKKTGSIIGKGGEIAKQIRSETKANMRINEALPGCEERVVTIYSTGDELNRFGDDGELVCPALDALFKVHDMVVADSNDEDDDGLGEKQTVTVRMLVPSDQIGCVIGKGGQVIQNLRNETNAQIRVIKDNLPPCALTLSHDELLQIIGEPLIVREALYQVASLLHDNPSRFQHSLLSSPSTLMHQPLTSSHRNYVRDLADATEFCVCFICPAENVGGVIGKGGGFINQIRQETGATIRVTTSETEDDDSIIFISSKEFYEDQSPTVSAAILLQERCSEKVGKDTNDSTISTRLLVSSSHIGCLIGKVGAVISEMRSVTRANIRILQKENVPKIAREDEEMVQITGNPDAAMKALTQVVLRLRANAFDMNHGLVLLPTSFPYVSQVSESSNKSKYAKRDGSRDQDYSRLNSNSKRRNHVS</sequence>
<dbReference type="SUPFAM" id="SSF54791">
    <property type="entry name" value="Eukaryotic type KH-domain (KH-domain type I)"/>
    <property type="match status" value="4"/>
</dbReference>
<dbReference type="RefSeq" id="XP_056863440.1">
    <property type="nucleotide sequence ID" value="XM_057007460.1"/>
</dbReference>
<accession>A0A9W3DHY3</accession>
<keyword evidence="8" id="KW-1185">Reference proteome</keyword>
<dbReference type="AlphaFoldDB" id="A0A9W3DHY3"/>
<comment type="subcellular location">
    <subcellularLocation>
        <location evidence="1">Nucleus</location>
    </subcellularLocation>
</comment>
<evidence type="ECO:0000256" key="4">
    <source>
        <dbReference type="ARBA" id="ARBA00023242"/>
    </source>
</evidence>
<dbReference type="GO" id="GO:0003723">
    <property type="term" value="F:RNA binding"/>
    <property type="evidence" value="ECO:0007669"/>
    <property type="project" value="UniProtKB-UniRule"/>
</dbReference>
<dbReference type="KEGG" id="rsz:108834946"/>
<dbReference type="InterPro" id="IPR004087">
    <property type="entry name" value="KH_dom"/>
</dbReference>
<protein>
    <submittedName>
        <fullName evidence="9">KH domain-containing protein HEN4</fullName>
    </submittedName>
</protein>
<feature type="domain" description="K Homology" evidence="7">
    <location>
        <begin position="141"/>
        <end position="217"/>
    </location>
</feature>
<dbReference type="Gene3D" id="3.30.310.210">
    <property type="match status" value="2"/>
</dbReference>
<dbReference type="Proteomes" id="UP000504610">
    <property type="component" value="Chromosome 1"/>
</dbReference>
<feature type="domain" description="K Homology" evidence="7">
    <location>
        <begin position="254"/>
        <end position="327"/>
    </location>
</feature>
<feature type="region of interest" description="Disordered" evidence="6">
    <location>
        <begin position="439"/>
        <end position="471"/>
    </location>
</feature>
<evidence type="ECO:0000313" key="9">
    <source>
        <dbReference type="RefSeq" id="XP_056863440.1"/>
    </source>
</evidence>
<organism evidence="8 9">
    <name type="scientific">Raphanus sativus</name>
    <name type="common">Radish</name>
    <name type="synonym">Raphanus raphanistrum var. sativus</name>
    <dbReference type="NCBI Taxonomy" id="3726"/>
    <lineage>
        <taxon>Eukaryota</taxon>
        <taxon>Viridiplantae</taxon>
        <taxon>Streptophyta</taxon>
        <taxon>Embryophyta</taxon>
        <taxon>Tracheophyta</taxon>
        <taxon>Spermatophyta</taxon>
        <taxon>Magnoliopsida</taxon>
        <taxon>eudicotyledons</taxon>
        <taxon>Gunneridae</taxon>
        <taxon>Pentapetalae</taxon>
        <taxon>rosids</taxon>
        <taxon>malvids</taxon>
        <taxon>Brassicales</taxon>
        <taxon>Brassicaceae</taxon>
        <taxon>Brassiceae</taxon>
        <taxon>Raphanus</taxon>
    </lineage>
</organism>
<dbReference type="CDD" id="cd22459">
    <property type="entry name" value="KH-I_PEPPER_rpt1_like"/>
    <property type="match status" value="1"/>
</dbReference>
<evidence type="ECO:0000256" key="5">
    <source>
        <dbReference type="PROSITE-ProRule" id="PRU00117"/>
    </source>
</evidence>
<name>A0A9W3DHY3_RAPSA</name>
<dbReference type="SMART" id="SM00322">
    <property type="entry name" value="KH"/>
    <property type="match status" value="4"/>
</dbReference>
<dbReference type="GO" id="GO:0005634">
    <property type="term" value="C:nucleus"/>
    <property type="evidence" value="ECO:0007669"/>
    <property type="project" value="UniProtKB-SubCell"/>
</dbReference>
<dbReference type="InterPro" id="IPR004088">
    <property type="entry name" value="KH_dom_type_1"/>
</dbReference>
<evidence type="ECO:0000256" key="2">
    <source>
        <dbReference type="ARBA" id="ARBA00022737"/>
    </source>
</evidence>
<evidence type="ECO:0000256" key="3">
    <source>
        <dbReference type="ARBA" id="ARBA00022884"/>
    </source>
</evidence>
<feature type="compositionally biased region" description="Basic and acidic residues" evidence="6">
    <location>
        <begin position="447"/>
        <end position="457"/>
    </location>
</feature>
<reference evidence="8" key="1">
    <citation type="journal article" date="2019" name="Database">
        <title>The radish genome database (RadishGD): an integrated information resource for radish genomics.</title>
        <authorList>
            <person name="Yu H.J."/>
            <person name="Baek S."/>
            <person name="Lee Y.J."/>
            <person name="Cho A."/>
            <person name="Mun J.H."/>
        </authorList>
    </citation>
    <scope>NUCLEOTIDE SEQUENCE [LARGE SCALE GENOMIC DNA]</scope>
    <source>
        <strain evidence="8">cv. WK10039</strain>
    </source>
</reference>
<dbReference type="PROSITE" id="PS50084">
    <property type="entry name" value="KH_TYPE_1"/>
    <property type="match status" value="4"/>
</dbReference>
<keyword evidence="2" id="KW-0677">Repeat</keyword>
<reference evidence="9" key="2">
    <citation type="submission" date="2025-08" db="UniProtKB">
        <authorList>
            <consortium name="RefSeq"/>
        </authorList>
    </citation>
    <scope>IDENTIFICATION</scope>
    <source>
        <tissue evidence="9">Leaf</tissue>
    </source>
</reference>
<evidence type="ECO:0000256" key="1">
    <source>
        <dbReference type="ARBA" id="ARBA00004123"/>
    </source>
</evidence>
<dbReference type="PANTHER" id="PTHR10288">
    <property type="entry name" value="KH DOMAIN CONTAINING RNA BINDING PROTEIN"/>
    <property type="match status" value="1"/>
</dbReference>
<feature type="compositionally biased region" description="Polar residues" evidence="6">
    <location>
        <begin position="14"/>
        <end position="24"/>
    </location>
</feature>
<evidence type="ECO:0000259" key="7">
    <source>
        <dbReference type="SMART" id="SM00322"/>
    </source>
</evidence>
<dbReference type="Pfam" id="PF00013">
    <property type="entry name" value="KH_1"/>
    <property type="match status" value="4"/>
</dbReference>
<evidence type="ECO:0000313" key="8">
    <source>
        <dbReference type="Proteomes" id="UP000504610"/>
    </source>
</evidence>
<dbReference type="OrthoDB" id="1937934at2759"/>